<keyword evidence="2" id="KW-1185">Reference proteome</keyword>
<dbReference type="AlphaFoldDB" id="A0A9Q0QNM5"/>
<gene>
    <name evidence="1" type="ORF">NE237_017878</name>
</gene>
<comment type="caution">
    <text evidence="1">The sequence shown here is derived from an EMBL/GenBank/DDBJ whole genome shotgun (WGS) entry which is preliminary data.</text>
</comment>
<accession>A0A9Q0QNM5</accession>
<evidence type="ECO:0000313" key="2">
    <source>
        <dbReference type="Proteomes" id="UP001141806"/>
    </source>
</evidence>
<organism evidence="1 2">
    <name type="scientific">Protea cynaroides</name>
    <dbReference type="NCBI Taxonomy" id="273540"/>
    <lineage>
        <taxon>Eukaryota</taxon>
        <taxon>Viridiplantae</taxon>
        <taxon>Streptophyta</taxon>
        <taxon>Embryophyta</taxon>
        <taxon>Tracheophyta</taxon>
        <taxon>Spermatophyta</taxon>
        <taxon>Magnoliopsida</taxon>
        <taxon>Proteales</taxon>
        <taxon>Proteaceae</taxon>
        <taxon>Protea</taxon>
    </lineage>
</organism>
<proteinExistence type="predicted"/>
<protein>
    <submittedName>
        <fullName evidence="1">Uncharacterized protein</fullName>
    </submittedName>
</protein>
<dbReference type="EMBL" id="JAMYWD010000007">
    <property type="protein sequence ID" value="KAJ4966029.1"/>
    <property type="molecule type" value="Genomic_DNA"/>
</dbReference>
<reference evidence="1" key="1">
    <citation type="journal article" date="2023" name="Plant J.">
        <title>The genome of the king protea, Protea cynaroides.</title>
        <authorList>
            <person name="Chang J."/>
            <person name="Duong T.A."/>
            <person name="Schoeman C."/>
            <person name="Ma X."/>
            <person name="Roodt D."/>
            <person name="Barker N."/>
            <person name="Li Z."/>
            <person name="Van de Peer Y."/>
            <person name="Mizrachi E."/>
        </authorList>
    </citation>
    <scope>NUCLEOTIDE SEQUENCE</scope>
    <source>
        <tissue evidence="1">Young leaves</tissue>
    </source>
</reference>
<evidence type="ECO:0000313" key="1">
    <source>
        <dbReference type="EMBL" id="KAJ4966029.1"/>
    </source>
</evidence>
<dbReference type="Proteomes" id="UP001141806">
    <property type="component" value="Unassembled WGS sequence"/>
</dbReference>
<name>A0A9Q0QNM5_9MAGN</name>
<sequence length="124" mass="13762">MIRSRWPSSSNGLFFLQHVLSTHSITHSNVAAVQVALLWSGIVSYATFSPLTRLTAPQSNVATANESFLGTLFILQRSLEREKNKLGTRKGREGGKVWFSFKGDSDTKVATSADFWNYLSSNHP</sequence>